<evidence type="ECO:0000259" key="1">
    <source>
        <dbReference type="PROSITE" id="PS50851"/>
    </source>
</evidence>
<protein>
    <submittedName>
        <fullName evidence="2">Chemotaxis protein CheW</fullName>
    </submittedName>
</protein>
<dbReference type="PANTHER" id="PTHR22617">
    <property type="entry name" value="CHEMOTAXIS SENSOR HISTIDINE KINASE-RELATED"/>
    <property type="match status" value="1"/>
</dbReference>
<dbReference type="SUPFAM" id="SSF50341">
    <property type="entry name" value="CheW-like"/>
    <property type="match status" value="2"/>
</dbReference>
<evidence type="ECO:0000313" key="2">
    <source>
        <dbReference type="EMBL" id="MEK0186173.1"/>
    </source>
</evidence>
<dbReference type="InterPro" id="IPR002545">
    <property type="entry name" value="CheW-lke_dom"/>
</dbReference>
<dbReference type="InterPro" id="IPR036061">
    <property type="entry name" value="CheW-like_dom_sf"/>
</dbReference>
<dbReference type="Gene3D" id="2.30.30.40">
    <property type="entry name" value="SH3 Domains"/>
    <property type="match status" value="2"/>
</dbReference>
<accession>A0ABU8YPM2</accession>
<name>A0ABU8YPM2_9CYAN</name>
<comment type="caution">
    <text evidence="2">The sequence shown here is derived from an EMBL/GenBank/DDBJ whole genome shotgun (WGS) entry which is preliminary data.</text>
</comment>
<dbReference type="Gene3D" id="2.40.50.180">
    <property type="entry name" value="CheA-289, Domain 4"/>
    <property type="match status" value="2"/>
</dbReference>
<dbReference type="PROSITE" id="PS50851">
    <property type="entry name" value="CHEW"/>
    <property type="match status" value="2"/>
</dbReference>
<evidence type="ECO:0000313" key="3">
    <source>
        <dbReference type="Proteomes" id="UP001384579"/>
    </source>
</evidence>
<dbReference type="Pfam" id="PF01584">
    <property type="entry name" value="CheW"/>
    <property type="match status" value="2"/>
</dbReference>
<dbReference type="InterPro" id="IPR039315">
    <property type="entry name" value="CheW"/>
</dbReference>
<keyword evidence="3" id="KW-1185">Reference proteome</keyword>
<organism evidence="2 3">
    <name type="scientific">Microcoleus anatoxicus PTRS2</name>
    <dbReference type="NCBI Taxonomy" id="2705321"/>
    <lineage>
        <taxon>Bacteria</taxon>
        <taxon>Bacillati</taxon>
        <taxon>Cyanobacteriota</taxon>
        <taxon>Cyanophyceae</taxon>
        <taxon>Oscillatoriophycideae</taxon>
        <taxon>Oscillatoriales</taxon>
        <taxon>Microcoleaceae</taxon>
        <taxon>Microcoleus</taxon>
        <taxon>Microcoleus anatoxicus</taxon>
    </lineage>
</organism>
<dbReference type="PANTHER" id="PTHR22617:SF23">
    <property type="entry name" value="CHEMOTAXIS PROTEIN CHEW"/>
    <property type="match status" value="1"/>
</dbReference>
<sequence length="376" mass="42074">MQTKPYLIFEQNGFLYAVEACCVQEIFFLPELTPIAEAPQDIVGAIDLRGEILPVMDLNLRFGYVWQEYTVTDSAIVMEWQEWKVAIIVNQVREVKEISEHTTTPQLSYGRDDGMASHHFVAAFARCEADIIMLLNLDRLIRYSAEKTEESLPITVSDADGEETAPEAEIENLPWYLKAQLLSENAKILSKHQIFCPQATPEERAIFKSRADNLRRQAEGDHSAAINISVAVFTLNGEYFGMELDVVREFTEIRQLTPIPCTPDRIIGNMNLRGEILTIVDIRNVLNISLNMPSATNYQSQAIVVQVANLVAGIVVDEILDIVYLSVSEIANVPAALHSANREYLRGTALYGGKMMAILNLEKLLTKGGVIVDEEV</sequence>
<feature type="domain" description="CheW-like" evidence="1">
    <location>
        <begin position="227"/>
        <end position="370"/>
    </location>
</feature>
<proteinExistence type="predicted"/>
<dbReference type="RefSeq" id="WP_340525196.1">
    <property type="nucleotide sequence ID" value="NZ_JBBLXS010000187.1"/>
</dbReference>
<reference evidence="2 3" key="1">
    <citation type="journal article" date="2020" name="Harmful Algae">
        <title>Molecular and morphological characterization of a novel dihydroanatoxin-a producing Microcoleus species (cyanobacteria) from the Russian River, California, USA.</title>
        <authorList>
            <person name="Conklin K.Y."/>
            <person name="Stancheva R."/>
            <person name="Otten T.G."/>
            <person name="Fadness R."/>
            <person name="Boyer G.L."/>
            <person name="Read B."/>
            <person name="Zhang X."/>
            <person name="Sheath R.G."/>
        </authorList>
    </citation>
    <scope>NUCLEOTIDE SEQUENCE [LARGE SCALE GENOMIC DNA]</scope>
    <source>
        <strain evidence="2 3">PTRS2</strain>
    </source>
</reference>
<dbReference type="SMART" id="SM00260">
    <property type="entry name" value="CheW"/>
    <property type="match status" value="2"/>
</dbReference>
<dbReference type="Proteomes" id="UP001384579">
    <property type="component" value="Unassembled WGS sequence"/>
</dbReference>
<dbReference type="EMBL" id="JBBLXS010000187">
    <property type="protein sequence ID" value="MEK0186173.1"/>
    <property type="molecule type" value="Genomic_DNA"/>
</dbReference>
<feature type="domain" description="CheW-like" evidence="1">
    <location>
        <begin position="3"/>
        <end position="146"/>
    </location>
</feature>
<gene>
    <name evidence="2" type="ORF">WMG39_15135</name>
</gene>